<keyword evidence="5" id="KW-1185">Reference proteome</keyword>
<keyword evidence="2" id="KW-0169">Cobalamin biosynthesis</keyword>
<comment type="pathway">
    <text evidence="1">Cofactor biosynthesis; adenosylcobalamin biosynthesis.</text>
</comment>
<protein>
    <submittedName>
        <fullName evidence="4">Cobalt-precorrin-6A reductase</fullName>
        <ecNumber evidence="4">1.3.1.106</ecNumber>
    </submittedName>
</protein>
<gene>
    <name evidence="4" type="ORF">ACFO7U_17130</name>
</gene>
<dbReference type="PANTHER" id="PTHR36925:SF1">
    <property type="entry name" value="COBALT-PRECORRIN-6A REDUCTASE"/>
    <property type="match status" value="1"/>
</dbReference>
<accession>A0ABV9PUZ2</accession>
<dbReference type="Pfam" id="PF02571">
    <property type="entry name" value="CbiJ"/>
    <property type="match status" value="1"/>
</dbReference>
<dbReference type="Proteomes" id="UP001595836">
    <property type="component" value="Unassembled WGS sequence"/>
</dbReference>
<organism evidence="4 5">
    <name type="scientific">Dietzia aurantiaca</name>
    <dbReference type="NCBI Taxonomy" id="983873"/>
    <lineage>
        <taxon>Bacteria</taxon>
        <taxon>Bacillati</taxon>
        <taxon>Actinomycetota</taxon>
        <taxon>Actinomycetes</taxon>
        <taxon>Mycobacteriales</taxon>
        <taxon>Dietziaceae</taxon>
        <taxon>Dietzia</taxon>
    </lineage>
</organism>
<dbReference type="PANTHER" id="PTHR36925">
    <property type="entry name" value="COBALT-PRECORRIN-6A REDUCTASE"/>
    <property type="match status" value="1"/>
</dbReference>
<evidence type="ECO:0000313" key="4">
    <source>
        <dbReference type="EMBL" id="MFC4756491.1"/>
    </source>
</evidence>
<dbReference type="EMBL" id="JBHSHP010000061">
    <property type="protein sequence ID" value="MFC4756491.1"/>
    <property type="molecule type" value="Genomic_DNA"/>
</dbReference>
<comment type="caution">
    <text evidence="4">The sequence shown here is derived from an EMBL/GenBank/DDBJ whole genome shotgun (WGS) entry which is preliminary data.</text>
</comment>
<evidence type="ECO:0000256" key="3">
    <source>
        <dbReference type="ARBA" id="ARBA00023002"/>
    </source>
</evidence>
<keyword evidence="3 4" id="KW-0560">Oxidoreductase</keyword>
<dbReference type="NCBIfam" id="NF005968">
    <property type="entry name" value="PRK08057.1-2"/>
    <property type="match status" value="1"/>
</dbReference>
<dbReference type="InterPro" id="IPR003723">
    <property type="entry name" value="Precorrin-6x_reduct"/>
</dbReference>
<evidence type="ECO:0000256" key="1">
    <source>
        <dbReference type="ARBA" id="ARBA00004953"/>
    </source>
</evidence>
<evidence type="ECO:0000256" key="2">
    <source>
        <dbReference type="ARBA" id="ARBA00022573"/>
    </source>
</evidence>
<dbReference type="EC" id="1.3.1.106" evidence="4"/>
<dbReference type="NCBIfam" id="TIGR00715">
    <property type="entry name" value="precor6x_red"/>
    <property type="match status" value="1"/>
</dbReference>
<reference evidence="5" key="1">
    <citation type="journal article" date="2019" name="Int. J. Syst. Evol. Microbiol.">
        <title>The Global Catalogue of Microorganisms (GCM) 10K type strain sequencing project: providing services to taxonomists for standard genome sequencing and annotation.</title>
        <authorList>
            <consortium name="The Broad Institute Genomics Platform"/>
            <consortium name="The Broad Institute Genome Sequencing Center for Infectious Disease"/>
            <person name="Wu L."/>
            <person name="Ma J."/>
        </authorList>
    </citation>
    <scope>NUCLEOTIDE SEQUENCE [LARGE SCALE GENOMIC DNA]</scope>
    <source>
        <strain evidence="5">JCM 11882</strain>
    </source>
</reference>
<proteinExistence type="predicted"/>
<dbReference type="GO" id="GO:0016491">
    <property type="term" value="F:oxidoreductase activity"/>
    <property type="evidence" value="ECO:0007669"/>
    <property type="project" value="UniProtKB-KW"/>
</dbReference>
<dbReference type="RefSeq" id="WP_344997075.1">
    <property type="nucleotide sequence ID" value="NZ_BAABCD010000057.1"/>
</dbReference>
<dbReference type="PROSITE" id="PS51014">
    <property type="entry name" value="COBK_CBIJ"/>
    <property type="match status" value="1"/>
</dbReference>
<sequence length="280" mass="28923">MSGPSAAAGSGTAGDADAGGAVLILGGTGEARALAALLVDRGIPVVSSLAGRVSKPRLPVGEVRVGGFGGVDGLAAYLREAGVRAVVDATHPFARVISGNAAAACVAAGVPLLRLERPGWSQAPGAESWHWVDSHDAAADTAARLGRRPLLTVGRQSLDRFIGPLADVPAVVRVVDPPDQQLPEQWLVLRARGPYTEVGERELIDRHGIDVLVTKDSGGALTWPKMAVASSAGIPVVVVRRPGPPPGVQVVDTAEDAADWATHPRLQDMTTPWQDISSEI</sequence>
<name>A0ABV9PUZ2_9ACTN</name>
<evidence type="ECO:0000313" key="5">
    <source>
        <dbReference type="Proteomes" id="UP001595836"/>
    </source>
</evidence>